<dbReference type="PANTHER" id="PTHR47074">
    <property type="entry name" value="BNAC02G40300D PROTEIN"/>
    <property type="match status" value="1"/>
</dbReference>
<feature type="compositionally biased region" description="Polar residues" evidence="1">
    <location>
        <begin position="25"/>
        <end position="35"/>
    </location>
</feature>
<proteinExistence type="predicted"/>
<dbReference type="Proteomes" id="UP001168877">
    <property type="component" value="Unassembled WGS sequence"/>
</dbReference>
<feature type="domain" description="RNase H type-1" evidence="2">
    <location>
        <begin position="322"/>
        <end position="378"/>
    </location>
</feature>
<dbReference type="InterPro" id="IPR052929">
    <property type="entry name" value="RNase_H-like_EbsB-rel"/>
</dbReference>
<organism evidence="3 4">
    <name type="scientific">Acer saccharum</name>
    <name type="common">Sugar maple</name>
    <dbReference type="NCBI Taxonomy" id="4024"/>
    <lineage>
        <taxon>Eukaryota</taxon>
        <taxon>Viridiplantae</taxon>
        <taxon>Streptophyta</taxon>
        <taxon>Embryophyta</taxon>
        <taxon>Tracheophyta</taxon>
        <taxon>Spermatophyta</taxon>
        <taxon>Magnoliopsida</taxon>
        <taxon>eudicotyledons</taxon>
        <taxon>Gunneridae</taxon>
        <taxon>Pentapetalae</taxon>
        <taxon>rosids</taxon>
        <taxon>malvids</taxon>
        <taxon>Sapindales</taxon>
        <taxon>Sapindaceae</taxon>
        <taxon>Hippocastanoideae</taxon>
        <taxon>Acereae</taxon>
        <taxon>Acer</taxon>
    </lineage>
</organism>
<feature type="region of interest" description="Disordered" evidence="1">
    <location>
        <begin position="14"/>
        <end position="60"/>
    </location>
</feature>
<sequence>MRAAAPYKGGYGGRCWTADGRNTKDVSSNRGNWRSMSRESADKEDGQRRSSVEVVENGGNRNEPVLESRLARKVIAVSNVIDCNTRLERVPDLVDNPKMAGSYGLDNLNLNSSQKQVNDNANLGFSLGNVNVGSHGSTSPMSPTKPTGFTSLLLSGSGVVVNTDASSQPNEAAIRPGSFSGDPIQDYSVRSNLHNNCEVNAQQCVFRAQDPQFNDKNPNLTSKWKRRARNQYRNNSLGTGGPILGKQKEVGGTGSIPDVQKKQRNQLVHNLDGWDPADVYAWSISFLNEWRVTCNGDSDVPARSIAMVPKWKPPLQGFWKFNSDAASCFKDRLIGLGVICRDSVGRVKLAAARNMVATVSPLVAETLAIKFGIQFACDSVRMASFPSCLNPTPFRL</sequence>
<dbReference type="Pfam" id="PF13456">
    <property type="entry name" value="RVT_3"/>
    <property type="match status" value="1"/>
</dbReference>
<comment type="caution">
    <text evidence="3">The sequence shown here is derived from an EMBL/GenBank/DDBJ whole genome shotgun (WGS) entry which is preliminary data.</text>
</comment>
<protein>
    <recommendedName>
        <fullName evidence="2">RNase H type-1 domain-containing protein</fullName>
    </recommendedName>
</protein>
<evidence type="ECO:0000259" key="2">
    <source>
        <dbReference type="Pfam" id="PF13456"/>
    </source>
</evidence>
<gene>
    <name evidence="3" type="ORF">LWI29_026994</name>
</gene>
<dbReference type="EMBL" id="JAUESC010000385">
    <property type="protein sequence ID" value="KAK0579485.1"/>
    <property type="molecule type" value="Genomic_DNA"/>
</dbReference>
<dbReference type="PANTHER" id="PTHR47074:SF11">
    <property type="entry name" value="REVERSE TRANSCRIPTASE-LIKE PROTEIN"/>
    <property type="match status" value="1"/>
</dbReference>
<reference evidence="3" key="2">
    <citation type="submission" date="2023-06" db="EMBL/GenBank/DDBJ databases">
        <authorList>
            <person name="Swenson N.G."/>
            <person name="Wegrzyn J.L."/>
            <person name="Mcevoy S.L."/>
        </authorList>
    </citation>
    <scope>NUCLEOTIDE SEQUENCE</scope>
    <source>
        <strain evidence="3">NS2018</strain>
        <tissue evidence="3">Leaf</tissue>
    </source>
</reference>
<dbReference type="GO" id="GO:0003676">
    <property type="term" value="F:nucleic acid binding"/>
    <property type="evidence" value="ECO:0007669"/>
    <property type="project" value="InterPro"/>
</dbReference>
<dbReference type="AlphaFoldDB" id="A0AA39RT92"/>
<dbReference type="GO" id="GO:0004523">
    <property type="term" value="F:RNA-DNA hybrid ribonuclease activity"/>
    <property type="evidence" value="ECO:0007669"/>
    <property type="project" value="InterPro"/>
</dbReference>
<name>A0AA39RT92_ACESA</name>
<dbReference type="InterPro" id="IPR002156">
    <property type="entry name" value="RNaseH_domain"/>
</dbReference>
<feature type="region of interest" description="Disordered" evidence="1">
    <location>
        <begin position="235"/>
        <end position="257"/>
    </location>
</feature>
<feature type="compositionally biased region" description="Basic and acidic residues" evidence="1">
    <location>
        <begin position="36"/>
        <end position="51"/>
    </location>
</feature>
<evidence type="ECO:0000256" key="1">
    <source>
        <dbReference type="SAM" id="MobiDB-lite"/>
    </source>
</evidence>
<keyword evidence="4" id="KW-1185">Reference proteome</keyword>
<accession>A0AA39RT92</accession>
<evidence type="ECO:0000313" key="3">
    <source>
        <dbReference type="EMBL" id="KAK0579485.1"/>
    </source>
</evidence>
<evidence type="ECO:0000313" key="4">
    <source>
        <dbReference type="Proteomes" id="UP001168877"/>
    </source>
</evidence>
<reference evidence="3" key="1">
    <citation type="journal article" date="2022" name="Plant J.">
        <title>Strategies of tolerance reflected in two North American maple genomes.</title>
        <authorList>
            <person name="McEvoy S.L."/>
            <person name="Sezen U.U."/>
            <person name="Trouern-Trend A."/>
            <person name="McMahon S.M."/>
            <person name="Schaberg P.G."/>
            <person name="Yang J."/>
            <person name="Wegrzyn J.L."/>
            <person name="Swenson N.G."/>
        </authorList>
    </citation>
    <scope>NUCLEOTIDE SEQUENCE</scope>
    <source>
        <strain evidence="3">NS2018</strain>
    </source>
</reference>